<dbReference type="AlphaFoldDB" id="A0A918JLQ7"/>
<dbReference type="Gene3D" id="1.10.10.10">
    <property type="entry name" value="Winged helix-like DNA-binding domain superfamily/Winged helix DNA-binding domain"/>
    <property type="match status" value="1"/>
</dbReference>
<accession>A0A918JLQ7</accession>
<protein>
    <submittedName>
        <fullName evidence="3">Phenylacetic acid degradation operon negative regulatory protein PaaX</fullName>
    </submittedName>
</protein>
<feature type="domain" description="Transcriptional repressor PaaX-like C-terminal" evidence="2">
    <location>
        <begin position="179"/>
        <end position="265"/>
    </location>
</feature>
<name>A0A918JLQ7_9BURK</name>
<proteinExistence type="predicted"/>
<evidence type="ECO:0000313" key="3">
    <source>
        <dbReference type="EMBL" id="GGW85819.1"/>
    </source>
</evidence>
<dbReference type="RefSeq" id="WP_189384852.1">
    <property type="nucleotide sequence ID" value="NZ_BAABFY010000003.1"/>
</dbReference>
<keyword evidence="4" id="KW-1185">Reference proteome</keyword>
<reference evidence="3" key="1">
    <citation type="journal article" date="2014" name="Int. J. Syst. Evol. Microbiol.">
        <title>Complete genome sequence of Corynebacterium casei LMG S-19264T (=DSM 44701T), isolated from a smear-ripened cheese.</title>
        <authorList>
            <consortium name="US DOE Joint Genome Institute (JGI-PGF)"/>
            <person name="Walter F."/>
            <person name="Albersmeier A."/>
            <person name="Kalinowski J."/>
            <person name="Ruckert C."/>
        </authorList>
    </citation>
    <scope>NUCLEOTIDE SEQUENCE</scope>
    <source>
        <strain evidence="3">KCTC 23732</strain>
    </source>
</reference>
<dbReference type="PIRSF" id="PIRSF020623">
    <property type="entry name" value="PaaX"/>
    <property type="match status" value="1"/>
</dbReference>
<dbReference type="InterPro" id="IPR012906">
    <property type="entry name" value="PaaX-like_N"/>
</dbReference>
<comment type="caution">
    <text evidence="3">The sequence shown here is derived from an EMBL/GenBank/DDBJ whole genome shotgun (WGS) entry which is preliminary data.</text>
</comment>
<dbReference type="Pfam" id="PF08223">
    <property type="entry name" value="PaaX_C"/>
    <property type="match status" value="1"/>
</dbReference>
<reference evidence="3" key="2">
    <citation type="submission" date="2020-09" db="EMBL/GenBank/DDBJ databases">
        <authorList>
            <person name="Sun Q."/>
            <person name="Kim S."/>
        </authorList>
    </citation>
    <scope>NUCLEOTIDE SEQUENCE</scope>
    <source>
        <strain evidence="3">KCTC 23732</strain>
    </source>
</reference>
<dbReference type="GO" id="GO:0006351">
    <property type="term" value="P:DNA-templated transcription"/>
    <property type="evidence" value="ECO:0007669"/>
    <property type="project" value="InterPro"/>
</dbReference>
<dbReference type="Proteomes" id="UP000608345">
    <property type="component" value="Unassembled WGS sequence"/>
</dbReference>
<dbReference type="PANTHER" id="PTHR30319">
    <property type="entry name" value="PHENYLACETIC ACID REGULATOR-RELATED TRANSCRIPTIONAL REPRESSOR"/>
    <property type="match status" value="1"/>
</dbReference>
<dbReference type="InterPro" id="IPR013225">
    <property type="entry name" value="PaaX_C"/>
</dbReference>
<dbReference type="Gene3D" id="1.20.58.1460">
    <property type="match status" value="1"/>
</dbReference>
<organism evidence="3 4">
    <name type="scientific">Advenella faeciporci</name>
    <dbReference type="NCBI Taxonomy" id="797535"/>
    <lineage>
        <taxon>Bacteria</taxon>
        <taxon>Pseudomonadati</taxon>
        <taxon>Pseudomonadota</taxon>
        <taxon>Betaproteobacteria</taxon>
        <taxon>Burkholderiales</taxon>
        <taxon>Alcaligenaceae</taxon>
    </lineage>
</organism>
<evidence type="ECO:0000259" key="1">
    <source>
        <dbReference type="Pfam" id="PF07848"/>
    </source>
</evidence>
<feature type="domain" description="Transcriptional repressor PaaX-like N-terminal" evidence="1">
    <location>
        <begin position="27"/>
        <end position="92"/>
    </location>
</feature>
<dbReference type="InterPro" id="IPR011965">
    <property type="entry name" value="PaaX_trns_reg"/>
</dbReference>
<sequence length="293" mass="32316">MPKSVARSTNEVDTLIAQLLHSAPLKAAAFIVTLYGDVVEPRGGVLWMGNVIETCATAGISENLVRTAVSRLVAAGQLAGERVGRRSFYRLTSVARTEFAYAARVLYTSQVAQQWCLVYLDGENADALMRSLKRLGYAALNPRLALGPDSVPLPPGALVWTADVMQGHEQMRNFAAAHWDLPVYAHAFQAFIKNFQPVEGLLAQLSPEAALTIRLLMVHQYRYVALRAPHLPREALPENWDGHVARSLFARLYLALSSRADTYVAGKFVDSDDVLIEQGQSLQQRLVYLSQLV</sequence>
<dbReference type="InterPro" id="IPR036388">
    <property type="entry name" value="WH-like_DNA-bd_sf"/>
</dbReference>
<dbReference type="EMBL" id="BMYS01000008">
    <property type="protein sequence ID" value="GGW85819.1"/>
    <property type="molecule type" value="Genomic_DNA"/>
</dbReference>
<dbReference type="Pfam" id="PF07848">
    <property type="entry name" value="PaaX"/>
    <property type="match status" value="1"/>
</dbReference>
<gene>
    <name evidence="3" type="ORF">GCM10011450_14790</name>
</gene>
<evidence type="ECO:0000313" key="4">
    <source>
        <dbReference type="Proteomes" id="UP000608345"/>
    </source>
</evidence>
<dbReference type="PANTHER" id="PTHR30319:SF1">
    <property type="entry name" value="TRANSCRIPTIONAL REPRESSOR PAAX"/>
    <property type="match status" value="1"/>
</dbReference>
<evidence type="ECO:0000259" key="2">
    <source>
        <dbReference type="Pfam" id="PF08223"/>
    </source>
</evidence>